<dbReference type="EMBL" id="CP003179">
    <property type="protein sequence ID" value="AEW04973.1"/>
    <property type="molecule type" value="Genomic_DNA"/>
</dbReference>
<proteinExistence type="predicted"/>
<dbReference type="HOGENOM" id="CLU_207049_0_0_9"/>
<reference evidence="1 2" key="2">
    <citation type="journal article" date="2012" name="Stand. Genomic Sci.">
        <title>Complete genome sequence of the moderately thermophilic mineral-sulfide-oxidizing firmicute Sulfobacillus acidophilus type strain (NAL(T)).</title>
        <authorList>
            <person name="Anderson I."/>
            <person name="Chertkov O."/>
            <person name="Chen A."/>
            <person name="Saunders E."/>
            <person name="Lapidus A."/>
            <person name="Nolan M."/>
            <person name="Lucas S."/>
            <person name="Hammon N."/>
            <person name="Deshpande S."/>
            <person name="Cheng J.F."/>
            <person name="Han C."/>
            <person name="Tapia R."/>
            <person name="Goodwin L.A."/>
            <person name="Pitluck S."/>
            <person name="Liolios K."/>
            <person name="Pagani I."/>
            <person name="Ivanova N."/>
            <person name="Mikhailova N."/>
            <person name="Pati A."/>
            <person name="Palaniappan K."/>
            <person name="Land M."/>
            <person name="Pan C."/>
            <person name="Rohde M."/>
            <person name="Pukall R."/>
            <person name="Goker M."/>
            <person name="Detter J.C."/>
            <person name="Woyke T."/>
            <person name="Bristow J."/>
            <person name="Eisen J.A."/>
            <person name="Markowitz V."/>
            <person name="Hugenholtz P."/>
            <person name="Kyrpides N.C."/>
            <person name="Klenk H.P."/>
            <person name="Mavromatis K."/>
        </authorList>
    </citation>
    <scope>NUCLEOTIDE SEQUENCE [LARGE SCALE GENOMIC DNA]</scope>
    <source>
        <strain evidence="2">ATCC 700253 / DSM 10332 / NAL</strain>
    </source>
</reference>
<evidence type="ECO:0000313" key="1">
    <source>
        <dbReference type="EMBL" id="AEW04973.1"/>
    </source>
</evidence>
<sequence length="67" mass="7434">MWTVVYIAPTMAVAEKIKELLTTEGLLVTLKPVEVDDSGRGSIEVRVPEGEAEEAQEILSENMGRFR</sequence>
<dbReference type="PATRIC" id="fig|679936.5.peg.1541"/>
<evidence type="ECO:0000313" key="2">
    <source>
        <dbReference type="Proteomes" id="UP000005439"/>
    </source>
</evidence>
<dbReference type="AlphaFoldDB" id="G8TX65"/>
<dbReference type="Proteomes" id="UP000005439">
    <property type="component" value="Chromosome"/>
</dbReference>
<organism evidence="1 2">
    <name type="scientific">Sulfobacillus acidophilus (strain ATCC 700253 / DSM 10332 / NAL)</name>
    <dbReference type="NCBI Taxonomy" id="679936"/>
    <lineage>
        <taxon>Bacteria</taxon>
        <taxon>Bacillati</taxon>
        <taxon>Bacillota</taxon>
        <taxon>Clostridia</taxon>
        <taxon>Eubacteriales</taxon>
        <taxon>Clostridiales Family XVII. Incertae Sedis</taxon>
        <taxon>Sulfobacillus</taxon>
    </lineage>
</organism>
<dbReference type="KEGG" id="sap:Sulac_1476"/>
<name>G8TX65_SULAD</name>
<dbReference type="STRING" id="679936.Sulac_1476"/>
<evidence type="ECO:0008006" key="3">
    <source>
        <dbReference type="Google" id="ProtNLM"/>
    </source>
</evidence>
<keyword evidence="2" id="KW-1185">Reference proteome</keyword>
<accession>G8TX65</accession>
<gene>
    <name evidence="1" type="ordered locus">Sulac_1476</name>
</gene>
<reference evidence="2" key="1">
    <citation type="submission" date="2011-12" db="EMBL/GenBank/DDBJ databases">
        <title>The complete genome of chromosome of Sulfobacillus acidophilus DSM 10332.</title>
        <authorList>
            <person name="Lucas S."/>
            <person name="Han J."/>
            <person name="Lapidus A."/>
            <person name="Bruce D."/>
            <person name="Goodwin L."/>
            <person name="Pitluck S."/>
            <person name="Peters L."/>
            <person name="Kyrpides N."/>
            <person name="Mavromatis K."/>
            <person name="Ivanova N."/>
            <person name="Mikhailova N."/>
            <person name="Chertkov O."/>
            <person name="Saunders E."/>
            <person name="Detter J.C."/>
            <person name="Tapia R."/>
            <person name="Han C."/>
            <person name="Land M."/>
            <person name="Hauser L."/>
            <person name="Markowitz V."/>
            <person name="Cheng J.-F."/>
            <person name="Hugenholtz P."/>
            <person name="Woyke T."/>
            <person name="Wu D."/>
            <person name="Pukall R."/>
            <person name="Gehrich-Schroeter G."/>
            <person name="Schneider S."/>
            <person name="Klenk H.-P."/>
            <person name="Eisen J.A."/>
        </authorList>
    </citation>
    <scope>NUCLEOTIDE SEQUENCE [LARGE SCALE GENOMIC DNA]</scope>
    <source>
        <strain evidence="2">ATCC 700253 / DSM 10332 / NAL</strain>
    </source>
</reference>
<protein>
    <recommendedName>
        <fullName evidence="3">Glutamate decarboxylase</fullName>
    </recommendedName>
</protein>